<evidence type="ECO:0000256" key="2">
    <source>
        <dbReference type="SAM" id="MobiDB-lite"/>
    </source>
</evidence>
<sequence>MPEDMRKKPFVQRLAFLNDHMRCDDFLEEDKNKLANLVLQIKQKENAIRALRGKELHSRKRLHKHSRVTKADRRASRAGLVENISDEKETEHIPIQGATARSLRFSKKREKEFSRSLEPGCTFSGELVDLGRAFMTLVFPSCWALYDAAVMMSDLGSGVDEGLKSGEKKFVTEVEDLTEFNVVSALWPQYQLFRRSSGHPDNRISTGGSSSGQKPWMDEQNEALLRQQHAMQREAWLSSMLEQSGDFIVEDIEDRGATNNISKCDEITILVLADESAILQQTRELKARTEVIFEKAQVSVFLWPAMGNFEPELEAQPDDAKKWPNIREFITSSMQLADRSEEGLHHLLQRDQYCAGSILAGLVVAYPAHVGRSMTGEKQLLISVLPSHAKALGDDKQLLQLLWFWLEKPKDCAKLEMGKKSGRPIQKQERALYSGPIDLPPARSDEEEVRWQRLITGLLPAAELPSTADLQRLLPIYDGAWKKIKGFRQDLTRRNWTQHPQAAAGSPESLRHLLPVAGTAPPRKRQKKTAAPELAPSSPEEQTQSEERLPKSKPAAAPDKSPSQPKRGAASPGPSSPEERSPKFKRAVASELSPSQSERRKPKPKRSADDDSDDAPAPKAKAKAAAAKPKRSADDDSDIAPAPQSEWNSDDDSDDAPAPKAKAKAAAAKPKRSADDDSDDAPAKAKAKAAAAKAADSDDEIDDAPSPKAKAKAAAAKPAHSHDAIDDAPSPKAKAKAAAAKPADSDDDLDDAPAPKAKAKARAAAGSDAFAGKTVSAAARPPDTTGRVNLASDCDEQAIGGMQVFDDLNGNVHGCRDRFPWKDCLSETELVSQWLLRFHLTSFAQSEEEGEEEVHDFGILMPGAEEEEGEEEVHEFGILMPAALKKIGLCTGELRLLVLVWAILRECARESPLGMMTRFLQVIRSSPLELQADLVAMASRSFNTIKLGRTLTLEQTFVKTHFINVFHEHDTHNIILAPLAEILDFPELLVVVVAAYWTGNRAFMHKLVKHVQGKSKMDRTFIALHPLAFLKEVASLCYRSMRWVDKKSGEFHDIPSLYHRRFRPHLLRDNKVRKLYGECRLNRKNSNNSRMLQYRHGLDLLLKDAGPVAEAASAICEAAINYGELYSEILAKLPNNPAACFHAKNIANTLEQHFFAGPALECKKNGLGPGFEMMANIIHGNGKQIDLMSEKDQRLEIQTATDFMERGWPQCWELRPLKRHVQSWYCETQKLLYIFHYGICATTNVRKHRNIDLYSSHKLGFKKVEAAEKKKQKASAKKKTIKSIKSKSK</sequence>
<protein>
    <submittedName>
        <fullName evidence="3">Uncharacterized protein</fullName>
    </submittedName>
</protein>
<evidence type="ECO:0000313" key="3">
    <source>
        <dbReference type="EMBL" id="CAE8671745.1"/>
    </source>
</evidence>
<evidence type="ECO:0000313" key="4">
    <source>
        <dbReference type="Proteomes" id="UP000626109"/>
    </source>
</evidence>
<dbReference type="Proteomes" id="UP000626109">
    <property type="component" value="Unassembled WGS sequence"/>
</dbReference>
<keyword evidence="1" id="KW-0175">Coiled coil</keyword>
<feature type="compositionally biased region" description="Low complexity" evidence="2">
    <location>
        <begin position="752"/>
        <end position="771"/>
    </location>
</feature>
<feature type="region of interest" description="Disordered" evidence="2">
    <location>
        <begin position="517"/>
        <end position="788"/>
    </location>
</feature>
<feature type="region of interest" description="Disordered" evidence="2">
    <location>
        <begin position="1270"/>
        <end position="1289"/>
    </location>
</feature>
<feature type="compositionally biased region" description="Low complexity" evidence="2">
    <location>
        <begin position="615"/>
        <end position="627"/>
    </location>
</feature>
<feature type="coiled-coil region" evidence="1">
    <location>
        <begin position="27"/>
        <end position="54"/>
    </location>
</feature>
<feature type="compositionally biased region" description="Low complexity" evidence="2">
    <location>
        <begin position="704"/>
        <end position="718"/>
    </location>
</feature>
<feature type="compositionally biased region" description="Low complexity" evidence="2">
    <location>
        <begin position="727"/>
        <end position="742"/>
    </location>
</feature>
<reference evidence="3" key="1">
    <citation type="submission" date="2021-02" db="EMBL/GenBank/DDBJ databases">
        <authorList>
            <person name="Dougan E. K."/>
            <person name="Rhodes N."/>
            <person name="Thang M."/>
            <person name="Chan C."/>
        </authorList>
    </citation>
    <scope>NUCLEOTIDE SEQUENCE</scope>
</reference>
<organism evidence="3 4">
    <name type="scientific">Polarella glacialis</name>
    <name type="common">Dinoflagellate</name>
    <dbReference type="NCBI Taxonomy" id="89957"/>
    <lineage>
        <taxon>Eukaryota</taxon>
        <taxon>Sar</taxon>
        <taxon>Alveolata</taxon>
        <taxon>Dinophyceae</taxon>
        <taxon>Suessiales</taxon>
        <taxon>Suessiaceae</taxon>
        <taxon>Polarella</taxon>
    </lineage>
</organism>
<feature type="compositionally biased region" description="Low complexity" evidence="2">
    <location>
        <begin position="656"/>
        <end position="668"/>
    </location>
</feature>
<dbReference type="EMBL" id="CAJNNW010024171">
    <property type="protein sequence ID" value="CAE8671745.1"/>
    <property type="molecule type" value="Genomic_DNA"/>
</dbReference>
<proteinExistence type="predicted"/>
<comment type="caution">
    <text evidence="3">The sequence shown here is derived from an EMBL/GenBank/DDBJ whole genome shotgun (WGS) entry which is preliminary data.</text>
</comment>
<accession>A0A813JD45</accession>
<gene>
    <name evidence="3" type="ORF">PGLA2088_LOCUS17790</name>
</gene>
<evidence type="ECO:0000256" key="1">
    <source>
        <dbReference type="SAM" id="Coils"/>
    </source>
</evidence>
<name>A0A813JD45_POLGL</name>